<feature type="compositionally biased region" description="Acidic residues" evidence="1">
    <location>
        <begin position="209"/>
        <end position="229"/>
    </location>
</feature>
<dbReference type="AlphaFoldDB" id="A0A7S4M5A2"/>
<proteinExistence type="predicted"/>
<protein>
    <recommendedName>
        <fullName evidence="3">Kinesin light chain</fullName>
    </recommendedName>
</protein>
<evidence type="ECO:0000313" key="2">
    <source>
        <dbReference type="EMBL" id="CAE2201073.1"/>
    </source>
</evidence>
<name>A0A7S4M5A2_9STRA</name>
<feature type="compositionally biased region" description="Low complexity" evidence="1">
    <location>
        <begin position="1"/>
        <end position="12"/>
    </location>
</feature>
<dbReference type="Gene3D" id="1.25.40.10">
    <property type="entry name" value="Tetratricopeptide repeat domain"/>
    <property type="match status" value="1"/>
</dbReference>
<accession>A0A7S4M5A2</accession>
<dbReference type="SUPFAM" id="SSF48452">
    <property type="entry name" value="TPR-like"/>
    <property type="match status" value="1"/>
</dbReference>
<feature type="region of interest" description="Disordered" evidence="1">
    <location>
        <begin position="1"/>
        <end position="39"/>
    </location>
</feature>
<sequence length="298" mass="32344">MAVQAGAKKAPGAAGGAQQGHPAHRSLLNDPIPIDTEPNEDAFLRRHREDLERQRRDLGEFHHSVSETLNLLGLHHHHVTDDQAEALRMHSEALEVLRRCIAAADADVETTALGALPVKASSSVAAEMRTTLLVEAAITLTDIGNVNKTMGDIEEAMRAYSESLDVFRSLEMKDDHPRVAATLRCVKRIDKVWVGGAVSRGRLGLWDGNDADEGEDDNSDADDKVDDSDLSPSKEMTRDPERKGGGSAKSSQRLKGRRGSTRNLFEPGDSSLSSEGERRTSADGKPTGVPKFHSYLPS</sequence>
<evidence type="ECO:0000256" key="1">
    <source>
        <dbReference type="SAM" id="MobiDB-lite"/>
    </source>
</evidence>
<evidence type="ECO:0008006" key="3">
    <source>
        <dbReference type="Google" id="ProtNLM"/>
    </source>
</evidence>
<gene>
    <name evidence="2" type="ORF">OAUR00152_LOCUS742</name>
</gene>
<feature type="region of interest" description="Disordered" evidence="1">
    <location>
        <begin position="204"/>
        <end position="298"/>
    </location>
</feature>
<dbReference type="EMBL" id="HBKQ01001060">
    <property type="protein sequence ID" value="CAE2201073.1"/>
    <property type="molecule type" value="Transcribed_RNA"/>
</dbReference>
<reference evidence="2" key="1">
    <citation type="submission" date="2021-01" db="EMBL/GenBank/DDBJ databases">
        <authorList>
            <person name="Corre E."/>
            <person name="Pelletier E."/>
            <person name="Niang G."/>
            <person name="Scheremetjew M."/>
            <person name="Finn R."/>
            <person name="Kale V."/>
            <person name="Holt S."/>
            <person name="Cochrane G."/>
            <person name="Meng A."/>
            <person name="Brown T."/>
            <person name="Cohen L."/>
        </authorList>
    </citation>
    <scope>NUCLEOTIDE SEQUENCE</scope>
    <source>
        <strain evidence="2">Isolate 1302-5</strain>
    </source>
</reference>
<feature type="compositionally biased region" description="Basic and acidic residues" evidence="1">
    <location>
        <begin position="235"/>
        <end position="244"/>
    </location>
</feature>
<organism evidence="2">
    <name type="scientific">Odontella aurita</name>
    <dbReference type="NCBI Taxonomy" id="265563"/>
    <lineage>
        <taxon>Eukaryota</taxon>
        <taxon>Sar</taxon>
        <taxon>Stramenopiles</taxon>
        <taxon>Ochrophyta</taxon>
        <taxon>Bacillariophyta</taxon>
        <taxon>Mediophyceae</taxon>
        <taxon>Biddulphiophycidae</taxon>
        <taxon>Eupodiscales</taxon>
        <taxon>Odontellaceae</taxon>
        <taxon>Odontella</taxon>
    </lineage>
</organism>
<dbReference type="InterPro" id="IPR011990">
    <property type="entry name" value="TPR-like_helical_dom_sf"/>
</dbReference>